<dbReference type="HOGENOM" id="CLU_2547140_0_0_1"/>
<protein>
    <submittedName>
        <fullName evidence="1">Uncharacterized protein</fullName>
    </submittedName>
</protein>
<dbReference type="InParanoid" id="A0A061DPS6"/>
<name>A0A061DPS6_THECC</name>
<gene>
    <name evidence="1" type="ORF">TCM_004006</name>
</gene>
<reference evidence="1 2" key="1">
    <citation type="journal article" date="2013" name="Genome Biol.">
        <title>The genome sequence of the most widely cultivated cacao type and its use to identify candidate genes regulating pod color.</title>
        <authorList>
            <person name="Motamayor J.C."/>
            <person name="Mockaitis K."/>
            <person name="Schmutz J."/>
            <person name="Haiminen N."/>
            <person name="Iii D.L."/>
            <person name="Cornejo O."/>
            <person name="Findley S.D."/>
            <person name="Zheng P."/>
            <person name="Utro F."/>
            <person name="Royaert S."/>
            <person name="Saski C."/>
            <person name="Jenkins J."/>
            <person name="Podicheti R."/>
            <person name="Zhao M."/>
            <person name="Scheffler B.E."/>
            <person name="Stack J.C."/>
            <person name="Feltus F.A."/>
            <person name="Mustiga G.M."/>
            <person name="Amores F."/>
            <person name="Phillips W."/>
            <person name="Marelli J.P."/>
            <person name="May G.D."/>
            <person name="Shapiro H."/>
            <person name="Ma J."/>
            <person name="Bustamante C.D."/>
            <person name="Schnell R.J."/>
            <person name="Main D."/>
            <person name="Gilbert D."/>
            <person name="Parida L."/>
            <person name="Kuhn D.N."/>
        </authorList>
    </citation>
    <scope>NUCLEOTIDE SEQUENCE [LARGE SCALE GENOMIC DNA]</scope>
    <source>
        <strain evidence="2">cv. Matina 1-6</strain>
    </source>
</reference>
<dbReference type="AlphaFoldDB" id="A0A061DPS6"/>
<dbReference type="EMBL" id="CM001879">
    <property type="protein sequence ID" value="EOX94432.1"/>
    <property type="molecule type" value="Genomic_DNA"/>
</dbReference>
<organism evidence="1 2">
    <name type="scientific">Theobroma cacao</name>
    <name type="common">Cacao</name>
    <name type="synonym">Cocoa</name>
    <dbReference type="NCBI Taxonomy" id="3641"/>
    <lineage>
        <taxon>Eukaryota</taxon>
        <taxon>Viridiplantae</taxon>
        <taxon>Streptophyta</taxon>
        <taxon>Embryophyta</taxon>
        <taxon>Tracheophyta</taxon>
        <taxon>Spermatophyta</taxon>
        <taxon>Magnoliopsida</taxon>
        <taxon>eudicotyledons</taxon>
        <taxon>Gunneridae</taxon>
        <taxon>Pentapetalae</taxon>
        <taxon>rosids</taxon>
        <taxon>malvids</taxon>
        <taxon>Malvales</taxon>
        <taxon>Malvaceae</taxon>
        <taxon>Byttnerioideae</taxon>
        <taxon>Theobroma</taxon>
    </lineage>
</organism>
<evidence type="ECO:0000313" key="2">
    <source>
        <dbReference type="Proteomes" id="UP000026915"/>
    </source>
</evidence>
<keyword evidence="2" id="KW-1185">Reference proteome</keyword>
<dbReference type="Gramene" id="EOX94432">
    <property type="protein sequence ID" value="EOX94432"/>
    <property type="gene ID" value="TCM_004006"/>
</dbReference>
<sequence>MLSNIKCKCNVSRDKPKGGETWECKEHVVKVMSSRCKLKEAIELTKKAKWPIATLLALQASQIVHLMCNVPLCRQTGNMLSLA</sequence>
<dbReference type="Proteomes" id="UP000026915">
    <property type="component" value="Chromosome 1"/>
</dbReference>
<accession>A0A061DPS6</accession>
<proteinExistence type="predicted"/>
<evidence type="ECO:0000313" key="1">
    <source>
        <dbReference type="EMBL" id="EOX94432.1"/>
    </source>
</evidence>